<name>A0A1Q3AID1_ZYGRO</name>
<dbReference type="FunFam" id="2.30.30.40:FF:000100">
    <property type="entry name" value="SH3 domain-containing YSC84-like protein 1"/>
    <property type="match status" value="1"/>
</dbReference>
<sequence>MAGAGAGGLIGAELTDFVFILNNQAAVDSFSRAGTLTLGGNISVAAGPLGRNAEADAAASAGGVATVFTYSKTKGLFAGISVEGSAIVERKDANRKFYGATASAKQILSGRVRPPPAADPLFRVLESRAFNYRSPDEFYADSFYDDIPESFDSSEVGSMGPGGRAGGRRGYGRYDDDFYDSDDDFGDGYGRGGGRYGRGPPPDRFDRRGAPPDKYDRYGGGSRGRRGSFGDSYDDPNGVNEYYRSQRRGRPRVGSSRLDDDPYEKDRYDRYDRGADRYGERYDRRDRDVDDLSNRFSRSRISSGAPSSNGRAPRSEKAEYGAASPSAGDSFSNTPKAVALYTFSGEEYGDLPFRKGDVITILKKSDSQDDWWTGRVNGREGIFPANYVELV</sequence>
<dbReference type="InterPro" id="IPR051702">
    <property type="entry name" value="SH3_domain_YSC84-like"/>
</dbReference>
<dbReference type="AlphaFoldDB" id="A0A1Q3AID1"/>
<feature type="compositionally biased region" description="Basic and acidic residues" evidence="3">
    <location>
        <begin position="257"/>
        <end position="272"/>
    </location>
</feature>
<dbReference type="PANTHER" id="PTHR15629">
    <property type="entry name" value="SH3YL1 PROTEIN"/>
    <property type="match status" value="1"/>
</dbReference>
<dbReference type="OrthoDB" id="443981at2759"/>
<evidence type="ECO:0000259" key="4">
    <source>
        <dbReference type="PROSITE" id="PS50002"/>
    </source>
</evidence>
<dbReference type="EMBL" id="BDGX01000048">
    <property type="protein sequence ID" value="GAV55400.1"/>
    <property type="molecule type" value="Genomic_DNA"/>
</dbReference>
<dbReference type="GO" id="GO:0051015">
    <property type="term" value="F:actin filament binding"/>
    <property type="evidence" value="ECO:0007669"/>
    <property type="project" value="TreeGrafter"/>
</dbReference>
<proteinExistence type="predicted"/>
<evidence type="ECO:0000256" key="1">
    <source>
        <dbReference type="ARBA" id="ARBA00022443"/>
    </source>
</evidence>
<feature type="region of interest" description="Disordered" evidence="3">
    <location>
        <begin position="151"/>
        <end position="170"/>
    </location>
</feature>
<dbReference type="Gene3D" id="2.30.30.40">
    <property type="entry name" value="SH3 Domains"/>
    <property type="match status" value="1"/>
</dbReference>
<protein>
    <recommendedName>
        <fullName evidence="4">SH3 domain-containing protein</fullName>
    </recommendedName>
</protein>
<dbReference type="CDD" id="cd11842">
    <property type="entry name" value="SH3_Ysc84p_like"/>
    <property type="match status" value="1"/>
</dbReference>
<dbReference type="Proteomes" id="UP000187013">
    <property type="component" value="Unassembled WGS sequence"/>
</dbReference>
<accession>A0A1Q3AID1</accession>
<feature type="region of interest" description="Disordered" evidence="3">
    <location>
        <begin position="182"/>
        <end position="272"/>
    </location>
</feature>
<dbReference type="InterPro" id="IPR007461">
    <property type="entry name" value="Ysc84_actin-binding"/>
</dbReference>
<evidence type="ECO:0000313" key="5">
    <source>
        <dbReference type="EMBL" id="GAV55400.1"/>
    </source>
</evidence>
<dbReference type="Pfam" id="PF00018">
    <property type="entry name" value="SH3_1"/>
    <property type="match status" value="1"/>
</dbReference>
<dbReference type="PROSITE" id="PS50002">
    <property type="entry name" value="SH3"/>
    <property type="match status" value="1"/>
</dbReference>
<dbReference type="InterPro" id="IPR036028">
    <property type="entry name" value="SH3-like_dom_sf"/>
</dbReference>
<feature type="compositionally biased region" description="Low complexity" evidence="3">
    <location>
        <begin position="299"/>
        <end position="308"/>
    </location>
</feature>
<dbReference type="GO" id="GO:0030479">
    <property type="term" value="C:actin cortical patch"/>
    <property type="evidence" value="ECO:0007669"/>
    <property type="project" value="TreeGrafter"/>
</dbReference>
<gene>
    <name evidence="5" type="ORF">ZYGR_0AV00310</name>
</gene>
<feature type="compositionally biased region" description="Gly residues" evidence="3">
    <location>
        <begin position="187"/>
        <end position="197"/>
    </location>
</feature>
<dbReference type="GO" id="GO:0051666">
    <property type="term" value="P:actin cortical patch localization"/>
    <property type="evidence" value="ECO:0007669"/>
    <property type="project" value="TreeGrafter"/>
</dbReference>
<evidence type="ECO:0000256" key="2">
    <source>
        <dbReference type="PROSITE-ProRule" id="PRU00192"/>
    </source>
</evidence>
<reference evidence="5 6" key="1">
    <citation type="submission" date="2016-08" db="EMBL/GenBank/DDBJ databases">
        <title>Draft genome sequence of allopolyploid Zygosaccharomyces rouxii.</title>
        <authorList>
            <person name="Watanabe J."/>
            <person name="Uehara K."/>
            <person name="Mogi Y."/>
            <person name="Tsukioka Y."/>
        </authorList>
    </citation>
    <scope>NUCLEOTIDE SEQUENCE [LARGE SCALE GENOMIC DNA]</scope>
    <source>
        <strain evidence="5 6">NBRC 110957</strain>
    </source>
</reference>
<dbReference type="GO" id="GO:0051017">
    <property type="term" value="P:actin filament bundle assembly"/>
    <property type="evidence" value="ECO:0007669"/>
    <property type="project" value="TreeGrafter"/>
</dbReference>
<keyword evidence="1 2" id="KW-0728">SH3 domain</keyword>
<dbReference type="GO" id="GO:0035091">
    <property type="term" value="F:phosphatidylinositol binding"/>
    <property type="evidence" value="ECO:0007669"/>
    <property type="project" value="TreeGrafter"/>
</dbReference>
<dbReference type="Pfam" id="PF04366">
    <property type="entry name" value="Ysc84"/>
    <property type="match status" value="1"/>
</dbReference>
<evidence type="ECO:0000256" key="3">
    <source>
        <dbReference type="SAM" id="MobiDB-lite"/>
    </source>
</evidence>
<dbReference type="InterPro" id="IPR001452">
    <property type="entry name" value="SH3_domain"/>
</dbReference>
<evidence type="ECO:0000313" key="6">
    <source>
        <dbReference type="Proteomes" id="UP000187013"/>
    </source>
</evidence>
<dbReference type="SMART" id="SM00326">
    <property type="entry name" value="SH3"/>
    <property type="match status" value="1"/>
</dbReference>
<dbReference type="PANTHER" id="PTHR15629:SF2">
    <property type="entry name" value="SH3 DOMAIN-CONTAINING YSC84-LIKE PROTEIN 1"/>
    <property type="match status" value="1"/>
</dbReference>
<dbReference type="PRINTS" id="PR00452">
    <property type="entry name" value="SH3DOMAIN"/>
</dbReference>
<feature type="compositionally biased region" description="Basic and acidic residues" evidence="3">
    <location>
        <begin position="201"/>
        <end position="217"/>
    </location>
</feature>
<feature type="region of interest" description="Disordered" evidence="3">
    <location>
        <begin position="295"/>
        <end position="329"/>
    </location>
</feature>
<dbReference type="SUPFAM" id="SSF50044">
    <property type="entry name" value="SH3-domain"/>
    <property type="match status" value="1"/>
</dbReference>
<comment type="caution">
    <text evidence="5">The sequence shown here is derived from an EMBL/GenBank/DDBJ whole genome shotgun (WGS) entry which is preliminary data.</text>
</comment>
<organism evidence="5 6">
    <name type="scientific">Zygosaccharomyces rouxii</name>
    <dbReference type="NCBI Taxonomy" id="4956"/>
    <lineage>
        <taxon>Eukaryota</taxon>
        <taxon>Fungi</taxon>
        <taxon>Dikarya</taxon>
        <taxon>Ascomycota</taxon>
        <taxon>Saccharomycotina</taxon>
        <taxon>Saccharomycetes</taxon>
        <taxon>Saccharomycetales</taxon>
        <taxon>Saccharomycetaceae</taxon>
        <taxon>Zygosaccharomyces</taxon>
    </lineage>
</organism>
<feature type="domain" description="SH3" evidence="4">
    <location>
        <begin position="332"/>
        <end position="391"/>
    </location>
</feature>